<dbReference type="PANTHER" id="PTHR30204:SF98">
    <property type="entry name" value="HTH-TYPE TRANSCRIPTIONAL REGULATOR ADHR"/>
    <property type="match status" value="1"/>
</dbReference>
<organism evidence="3 4">
    <name type="scientific">Virgisporangium aurantiacum</name>
    <dbReference type="NCBI Taxonomy" id="175570"/>
    <lineage>
        <taxon>Bacteria</taxon>
        <taxon>Bacillati</taxon>
        <taxon>Actinomycetota</taxon>
        <taxon>Actinomycetes</taxon>
        <taxon>Micromonosporales</taxon>
        <taxon>Micromonosporaceae</taxon>
        <taxon>Virgisporangium</taxon>
    </lineage>
</organism>
<evidence type="ECO:0000256" key="1">
    <source>
        <dbReference type="ARBA" id="ARBA00023125"/>
    </source>
</evidence>
<dbReference type="PANTHER" id="PTHR30204">
    <property type="entry name" value="REDOX-CYCLING DRUG-SENSING TRANSCRIPTIONAL ACTIVATOR SOXR"/>
    <property type="match status" value="1"/>
</dbReference>
<keyword evidence="4" id="KW-1185">Reference proteome</keyword>
<reference evidence="3" key="1">
    <citation type="submission" date="2021-01" db="EMBL/GenBank/DDBJ databases">
        <title>Whole genome shotgun sequence of Virgisporangium aurantiacum NBRC 16421.</title>
        <authorList>
            <person name="Komaki H."/>
            <person name="Tamura T."/>
        </authorList>
    </citation>
    <scope>NUCLEOTIDE SEQUENCE</scope>
    <source>
        <strain evidence="3">NBRC 16421</strain>
    </source>
</reference>
<dbReference type="GO" id="GO:0003677">
    <property type="term" value="F:DNA binding"/>
    <property type="evidence" value="ECO:0007669"/>
    <property type="project" value="UniProtKB-KW"/>
</dbReference>
<dbReference type="SMART" id="SM00422">
    <property type="entry name" value="HTH_MERR"/>
    <property type="match status" value="1"/>
</dbReference>
<dbReference type="PRINTS" id="PR00040">
    <property type="entry name" value="HTHMERR"/>
</dbReference>
<dbReference type="InterPro" id="IPR000551">
    <property type="entry name" value="MerR-type_HTH_dom"/>
</dbReference>
<name>A0A8J3ZAV4_9ACTN</name>
<comment type="caution">
    <text evidence="3">The sequence shown here is derived from an EMBL/GenBank/DDBJ whole genome shotgun (WGS) entry which is preliminary data.</text>
</comment>
<accession>A0A8J3ZAV4</accession>
<dbReference type="Gene3D" id="1.10.1660.10">
    <property type="match status" value="1"/>
</dbReference>
<dbReference type="SUPFAM" id="SSF46955">
    <property type="entry name" value="Putative DNA-binding domain"/>
    <property type="match status" value="1"/>
</dbReference>
<dbReference type="RefSeq" id="WP_203997852.1">
    <property type="nucleotide sequence ID" value="NZ_BOPG01000033.1"/>
</dbReference>
<proteinExistence type="predicted"/>
<dbReference type="Proteomes" id="UP000612585">
    <property type="component" value="Unassembled WGS sequence"/>
</dbReference>
<gene>
    <name evidence="3" type="ORF">Vau01_054390</name>
</gene>
<protein>
    <submittedName>
        <fullName evidence="3">Transcriptional regulator</fullName>
    </submittedName>
</protein>
<dbReference type="InterPro" id="IPR009061">
    <property type="entry name" value="DNA-bd_dom_put_sf"/>
</dbReference>
<dbReference type="GO" id="GO:0003700">
    <property type="term" value="F:DNA-binding transcription factor activity"/>
    <property type="evidence" value="ECO:0007669"/>
    <property type="project" value="InterPro"/>
</dbReference>
<dbReference type="PROSITE" id="PS50937">
    <property type="entry name" value="HTH_MERR_2"/>
    <property type="match status" value="1"/>
</dbReference>
<evidence type="ECO:0000259" key="2">
    <source>
        <dbReference type="PROSITE" id="PS50937"/>
    </source>
</evidence>
<dbReference type="EMBL" id="BOPG01000033">
    <property type="protein sequence ID" value="GIJ57923.1"/>
    <property type="molecule type" value="Genomic_DNA"/>
</dbReference>
<dbReference type="AlphaFoldDB" id="A0A8J3ZAV4"/>
<dbReference type="InterPro" id="IPR047057">
    <property type="entry name" value="MerR_fam"/>
</dbReference>
<evidence type="ECO:0000313" key="3">
    <source>
        <dbReference type="EMBL" id="GIJ57923.1"/>
    </source>
</evidence>
<feature type="domain" description="HTH merR-type" evidence="2">
    <location>
        <begin position="1"/>
        <end position="70"/>
    </location>
</feature>
<dbReference type="Pfam" id="PF13411">
    <property type="entry name" value="MerR_1"/>
    <property type="match status" value="1"/>
</dbReference>
<evidence type="ECO:0000313" key="4">
    <source>
        <dbReference type="Proteomes" id="UP000612585"/>
    </source>
</evidence>
<sequence length="214" mass="23688">MRIAELSERSGVPVPTIKYYLREGLLPPGESIRANQARYDERHLQRLRLVRVLIDVGRLPVAAIRDLFADLDRPDPDLHHALGRALKSAPAGGPEPPATGDVATAELEVDDLLRRRGWLVSEEAPARRRVAEVIAALRRLDNAKQVEMIDEYAAAVERIAELDLQLVQAADPETVVYRAVVGTILGDALLAGLRRLAQESVSDRLFHDRTDSSD</sequence>
<keyword evidence="1" id="KW-0238">DNA-binding</keyword>
<dbReference type="CDD" id="cd04780">
    <property type="entry name" value="HTH_MerR-like_sg5"/>
    <property type="match status" value="1"/>
</dbReference>